<keyword evidence="5" id="KW-0472">Membrane</keyword>
<keyword evidence="11" id="KW-1185">Reference proteome</keyword>
<feature type="chain" id="PRO_5046990194" evidence="7">
    <location>
        <begin position="29"/>
        <end position="1131"/>
    </location>
</feature>
<proteinExistence type="predicted"/>
<keyword evidence="4" id="KW-0812">Transmembrane</keyword>
<dbReference type="PANTHER" id="PTHR30069:SF46">
    <property type="entry name" value="OAR PROTEIN"/>
    <property type="match status" value="1"/>
</dbReference>
<feature type="signal peptide" evidence="7">
    <location>
        <begin position="1"/>
        <end position="28"/>
    </location>
</feature>
<comment type="subcellular location">
    <subcellularLocation>
        <location evidence="1">Cell outer membrane</location>
        <topology evidence="1">Multi-pass membrane protein</topology>
    </subcellularLocation>
</comment>
<dbReference type="SUPFAM" id="SSF49452">
    <property type="entry name" value="Starch-binding domain-like"/>
    <property type="match status" value="1"/>
</dbReference>
<dbReference type="Pfam" id="PF07715">
    <property type="entry name" value="Plug"/>
    <property type="match status" value="1"/>
</dbReference>
<dbReference type="InterPro" id="IPR057601">
    <property type="entry name" value="Oar-like_b-barrel"/>
</dbReference>
<evidence type="ECO:0000256" key="4">
    <source>
        <dbReference type="ARBA" id="ARBA00022692"/>
    </source>
</evidence>
<dbReference type="PANTHER" id="PTHR30069">
    <property type="entry name" value="TONB-DEPENDENT OUTER MEMBRANE RECEPTOR"/>
    <property type="match status" value="1"/>
</dbReference>
<evidence type="ECO:0000256" key="2">
    <source>
        <dbReference type="ARBA" id="ARBA00022448"/>
    </source>
</evidence>
<keyword evidence="3" id="KW-1134">Transmembrane beta strand</keyword>
<keyword evidence="2" id="KW-0813">Transport</keyword>
<dbReference type="InterPro" id="IPR012910">
    <property type="entry name" value="Plug_dom"/>
</dbReference>
<comment type="caution">
    <text evidence="10">The sequence shown here is derived from an EMBL/GenBank/DDBJ whole genome shotgun (WGS) entry which is preliminary data.</text>
</comment>
<evidence type="ECO:0000256" key="7">
    <source>
        <dbReference type="SAM" id="SignalP"/>
    </source>
</evidence>
<evidence type="ECO:0000256" key="3">
    <source>
        <dbReference type="ARBA" id="ARBA00022452"/>
    </source>
</evidence>
<sequence>MSYFFRDWRRGTATLALMFAAGIGSAVAQFDAASVIGTTRDASGAAVPHSRVVLTNVTTGVTRELTSDDSGRFNFPSVPIGQYRLTSDAAGFSHTETPTFALTVSAHQLYDLKMGAAGSQTTVEVEAAPTLLETETSSRGQIIATKQVENMPLNGRSYADLTLLSPGVRKSLLNTGASSTSSREGSFNVNGQRSAFNNFMLDGLDNNNYGTSNQGFANENIAPSPDAVSEFRVDTDNYSAEYGRNPGAVINVSLRSGGNKFHGRVWDYNRNTDFNAIGPFLPTGGNPKFIRNQFGATFGGPIWKNHTFFFMDYEGVRQIFNNTQTVSSLPTVNQRAGLFYLNDDNSSAANAIPLKNPITGTTYLGQIPLADMTPFARAVIAALPANTSAGLTNNFSYSPRGTINDDKGDVRIDHTFNQKLSVFGVYSQHSGYYFDPPGIPGRAGGNSNGNTYIQNKNVAAGVTYAVTPTQLFDARFGWSQNVGKKTPIGFGDTSLLTENGITDGLPVASTRDLNTQAITGFTQLGAQNSNPQFQNPIIFNPKVNYTWVHGRNTLKAGYEFQAVHTQVNDFNPSYGSDTYGGMFSANGNPAAITGTATTAQTTMLQQAQNLADFYFGNRNQYSITNYAVVNLRQRYTFMYLQDDVKLLPNLTVNAGLRYEIVTPQWEADNKLANFDPSTNTLVQAHGTSINDRAQVNVNYNNFAPRFGFSYQATPNMTVRGGYGMVYTQWNRAGGENNLTYNGPNVVNASITQTPSQGLCVNDTQLQSGCFRQTQQGYSNVLTSAANFNPLIATSRYIPKNNPTGYVQQYFLGTQQQVGKWLFDLSYVGNKGTHLQTLADYNQAVSCAATTGCASYTARRPITTFGQIEIAENIGTSNYNAVQFRIERRTNMGLYLLNSFTYGRTFDLSSGHLETGAGDTSRVDYYRPSASYGPSAYDQPLNDTFSVVYDLPYGRGRKFGANSGRLMDAVLGGWQVNLINTMTSGQTLNITYSLSTSSGLYTSSFINYRPDRVLGQNPIAAKSARRKTSSSTLSGALNVNAFALPTTYGVGNLSRNAFRSDAYYNADLGLHKQFPLWNETSKFDFRAEAFNVLNKVNYGAPSTTFGVGSSSFGAITSAFPARQLQLAAKVIF</sequence>
<evidence type="ECO:0000256" key="1">
    <source>
        <dbReference type="ARBA" id="ARBA00004571"/>
    </source>
</evidence>
<keyword evidence="10" id="KW-0675">Receptor</keyword>
<dbReference type="Gene3D" id="2.60.40.1120">
    <property type="entry name" value="Carboxypeptidase-like, regulatory domain"/>
    <property type="match status" value="1"/>
</dbReference>
<dbReference type="Pfam" id="PF13620">
    <property type="entry name" value="CarboxypepD_reg"/>
    <property type="match status" value="1"/>
</dbReference>
<evidence type="ECO:0000259" key="8">
    <source>
        <dbReference type="Pfam" id="PF07715"/>
    </source>
</evidence>
<gene>
    <name evidence="10" type="ORF">ACFQBQ_06700</name>
</gene>
<dbReference type="InterPro" id="IPR013784">
    <property type="entry name" value="Carb-bd-like_fold"/>
</dbReference>
<dbReference type="SUPFAM" id="SSF56935">
    <property type="entry name" value="Porins"/>
    <property type="match status" value="1"/>
</dbReference>
<organism evidence="10 11">
    <name type="scientific">Granulicella cerasi</name>
    <dbReference type="NCBI Taxonomy" id="741063"/>
    <lineage>
        <taxon>Bacteria</taxon>
        <taxon>Pseudomonadati</taxon>
        <taxon>Acidobacteriota</taxon>
        <taxon>Terriglobia</taxon>
        <taxon>Terriglobales</taxon>
        <taxon>Acidobacteriaceae</taxon>
        <taxon>Granulicella</taxon>
    </lineage>
</organism>
<evidence type="ECO:0000256" key="6">
    <source>
        <dbReference type="ARBA" id="ARBA00023237"/>
    </source>
</evidence>
<dbReference type="InterPro" id="IPR039426">
    <property type="entry name" value="TonB-dep_rcpt-like"/>
</dbReference>
<feature type="domain" description="TonB-dependent transporter Oar-like beta-barrel" evidence="9">
    <location>
        <begin position="254"/>
        <end position="1124"/>
    </location>
</feature>
<name>A0ABW1Z738_9BACT</name>
<keyword evidence="7" id="KW-0732">Signal</keyword>
<dbReference type="InterPro" id="IPR036942">
    <property type="entry name" value="Beta-barrel_TonB_sf"/>
</dbReference>
<keyword evidence="6" id="KW-0998">Cell outer membrane</keyword>
<feature type="domain" description="TonB-dependent receptor plug" evidence="8">
    <location>
        <begin position="138"/>
        <end position="247"/>
    </location>
</feature>
<evidence type="ECO:0000256" key="5">
    <source>
        <dbReference type="ARBA" id="ARBA00023136"/>
    </source>
</evidence>
<reference evidence="11" key="1">
    <citation type="journal article" date="2019" name="Int. J. Syst. Evol. Microbiol.">
        <title>The Global Catalogue of Microorganisms (GCM) 10K type strain sequencing project: providing services to taxonomists for standard genome sequencing and annotation.</title>
        <authorList>
            <consortium name="The Broad Institute Genomics Platform"/>
            <consortium name="The Broad Institute Genome Sequencing Center for Infectious Disease"/>
            <person name="Wu L."/>
            <person name="Ma J."/>
        </authorList>
    </citation>
    <scope>NUCLEOTIDE SEQUENCE [LARGE SCALE GENOMIC DNA]</scope>
    <source>
        <strain evidence="11">CGMCC 1.16026</strain>
    </source>
</reference>
<protein>
    <submittedName>
        <fullName evidence="10">TonB-dependent receptor domain-containing protein</fullName>
    </submittedName>
</protein>
<dbReference type="Pfam" id="PF25183">
    <property type="entry name" value="OMP_b-brl_4"/>
    <property type="match status" value="1"/>
</dbReference>
<dbReference type="EMBL" id="JBHSWI010000001">
    <property type="protein sequence ID" value="MFC6645282.1"/>
    <property type="molecule type" value="Genomic_DNA"/>
</dbReference>
<dbReference type="RefSeq" id="WP_263371661.1">
    <property type="nucleotide sequence ID" value="NZ_JAGSYD010000003.1"/>
</dbReference>
<accession>A0ABW1Z738</accession>
<evidence type="ECO:0000313" key="11">
    <source>
        <dbReference type="Proteomes" id="UP001596391"/>
    </source>
</evidence>
<dbReference type="Gene3D" id="2.40.170.20">
    <property type="entry name" value="TonB-dependent receptor, beta-barrel domain"/>
    <property type="match status" value="1"/>
</dbReference>
<evidence type="ECO:0000313" key="10">
    <source>
        <dbReference type="EMBL" id="MFC6645282.1"/>
    </source>
</evidence>
<dbReference type="Proteomes" id="UP001596391">
    <property type="component" value="Unassembled WGS sequence"/>
</dbReference>
<evidence type="ECO:0000259" key="9">
    <source>
        <dbReference type="Pfam" id="PF25183"/>
    </source>
</evidence>